<dbReference type="PANTHER" id="PTHR15670:SF4">
    <property type="entry name" value="RHO GTPASE-ACTIVATING PROTEIN 11A"/>
    <property type="match status" value="1"/>
</dbReference>
<dbReference type="AlphaFoldDB" id="A0A0K2T662"/>
<feature type="domain" description="Rho-GAP" evidence="2">
    <location>
        <begin position="69"/>
        <end position="258"/>
    </location>
</feature>
<dbReference type="InterPro" id="IPR008936">
    <property type="entry name" value="Rho_GTPase_activation_prot"/>
</dbReference>
<dbReference type="OrthoDB" id="410651at2759"/>
<proteinExistence type="predicted"/>
<dbReference type="InterPro" id="IPR000198">
    <property type="entry name" value="RhoGAP_dom"/>
</dbReference>
<dbReference type="SUPFAM" id="SSF48350">
    <property type="entry name" value="GTPase activation domain, GAP"/>
    <property type="match status" value="1"/>
</dbReference>
<dbReference type="GO" id="GO:0007165">
    <property type="term" value="P:signal transduction"/>
    <property type="evidence" value="ECO:0007669"/>
    <property type="project" value="InterPro"/>
</dbReference>
<feature type="compositionally biased region" description="Polar residues" evidence="1">
    <location>
        <begin position="908"/>
        <end position="920"/>
    </location>
</feature>
<feature type="region of interest" description="Disordered" evidence="1">
    <location>
        <begin position="659"/>
        <end position="691"/>
    </location>
</feature>
<feature type="compositionally biased region" description="Basic residues" evidence="1">
    <location>
        <begin position="303"/>
        <end position="314"/>
    </location>
</feature>
<dbReference type="InterPro" id="IPR042869">
    <property type="entry name" value="ARHGAP11A/B"/>
</dbReference>
<dbReference type="GO" id="GO:0005096">
    <property type="term" value="F:GTPase activator activity"/>
    <property type="evidence" value="ECO:0007669"/>
    <property type="project" value="TreeGrafter"/>
</dbReference>
<dbReference type="Gene3D" id="1.10.555.10">
    <property type="entry name" value="Rho GTPase activation protein"/>
    <property type="match status" value="1"/>
</dbReference>
<feature type="region of interest" description="Disordered" evidence="1">
    <location>
        <begin position="30"/>
        <end position="54"/>
    </location>
</feature>
<dbReference type="OMA" id="CLAPHIA"/>
<dbReference type="SMART" id="SM00324">
    <property type="entry name" value="RhoGAP"/>
    <property type="match status" value="1"/>
</dbReference>
<feature type="compositionally biased region" description="Polar residues" evidence="1">
    <location>
        <begin position="845"/>
        <end position="863"/>
    </location>
</feature>
<feature type="region of interest" description="Disordered" evidence="1">
    <location>
        <begin position="540"/>
        <end position="560"/>
    </location>
</feature>
<feature type="compositionally biased region" description="Polar residues" evidence="1">
    <location>
        <begin position="678"/>
        <end position="689"/>
    </location>
</feature>
<accession>A0A0K2T662</accession>
<dbReference type="PROSITE" id="PS50238">
    <property type="entry name" value="RHOGAP"/>
    <property type="match status" value="1"/>
</dbReference>
<name>A0A0K2T662_LEPSM</name>
<feature type="region of interest" description="Disordered" evidence="1">
    <location>
        <begin position="840"/>
        <end position="895"/>
    </location>
</feature>
<feature type="region of interest" description="Disordered" evidence="1">
    <location>
        <begin position="331"/>
        <end position="353"/>
    </location>
</feature>
<dbReference type="Pfam" id="PF00620">
    <property type="entry name" value="RhoGAP"/>
    <property type="match status" value="1"/>
</dbReference>
<sequence length="1047" mass="117262">MRDHVGNLSEPELLRLGVWNRLGLFGIEPPSRKRSRSKRISSTPCPMEKKKKPSSLFGRAIRDLAKTRVDLDAKEGLSVSVPEFLPGVVNFIRTDLEREGIFRLSGSESRQRALRERLQTKESISDWCSENMSVIDAAALLKHWLRELPDPLVPDVYQDVMMRCCSLSSEVDHALTLSTCLLPDNSSSTMSYLFRFFLDVTLKSEFNKMDVRNLAIVLAPSIFPLVSKKGGSLESTKNILNLKTQIVEKLILNAKKICMVEGALAEDYSCTILKIAPNFTSQSEDNLDNENMDSNTAGPSERRSRKKKKKHRRSGSLSRVITAFKGIISRSATPANRESAHPDPVQTPDSFFYSPSLSKNKRKAILAKDSDEVNNCCEEFDKNYFHCSPKISKMETPLTPKVRGKSFSVKRFKKKKTLSKTKSNESTTLVNFSPLRSRISLMSRTPETPDVVSTIKADRDLSDYEEIDLRTPCTPKQQKNNEECCSSVENDEKVYKSSPSFNYSRFRKVPMTDRITKKEMLISLPIPNLDSSTRSLNNSLRRGQPNSLNTGLAKPSPIKVEAPGLKPRIKMSFCKPPPPAEKSQSTVKVKKQDSLADLKKDLSILIESSFGPETNSSSLDEESTNNVKDIINKMKSIEVNSGLSPVTRSQLRRQSSAFEFARPEVSSQSEGGGGVLTRRQSSAFENENQTLKRGDTIRSSLARKNSSVKDLVRRIERIKVPSFMLITEGIGGSSNTAPVVEESLAEPEEHWVDATEFFKTALSNSTEEQQDQFEGCKRSSIIRIRNENRGKVSKSVETFTQPHSNRRVSARMGVSTTPSPFVTKRRQQTGIRTTTGAVKRHVPKNTDTNVSITNHGNKQTSNGKKSENGKPRGKNRNRKNGRHLTIGYLGEPVGNRSPLKERVNVITVQRSKSAQNPIRNETSKKKKKRQLQYPSSENIPVQRSHSCKKSELPNVPMTLKHTLYDNHSPKIDKVKRNLSDRVMTPTKGGLKNEAIPYMKSVRSKASSSKNIPSANLGATPPNKILAQNHKLSLNTPVRKSPRLAKMY</sequence>
<feature type="compositionally biased region" description="Basic residues" evidence="1">
    <location>
        <begin position="871"/>
        <end position="882"/>
    </location>
</feature>
<feature type="region of interest" description="Disordered" evidence="1">
    <location>
        <begin position="806"/>
        <end position="828"/>
    </location>
</feature>
<dbReference type="PANTHER" id="PTHR15670">
    <property type="entry name" value="RHO GTPASE ACTIVATING PROTEIN 11A"/>
    <property type="match status" value="1"/>
</dbReference>
<organism evidence="3">
    <name type="scientific">Lepeophtheirus salmonis</name>
    <name type="common">Salmon louse</name>
    <name type="synonym">Caligus salmonis</name>
    <dbReference type="NCBI Taxonomy" id="72036"/>
    <lineage>
        <taxon>Eukaryota</taxon>
        <taxon>Metazoa</taxon>
        <taxon>Ecdysozoa</taxon>
        <taxon>Arthropoda</taxon>
        <taxon>Crustacea</taxon>
        <taxon>Multicrustacea</taxon>
        <taxon>Hexanauplia</taxon>
        <taxon>Copepoda</taxon>
        <taxon>Siphonostomatoida</taxon>
        <taxon>Caligidae</taxon>
        <taxon>Lepeophtheirus</taxon>
    </lineage>
</organism>
<dbReference type="EMBL" id="HACA01004198">
    <property type="protein sequence ID" value="CDW21559.1"/>
    <property type="molecule type" value="Transcribed_RNA"/>
</dbReference>
<evidence type="ECO:0000259" key="2">
    <source>
        <dbReference type="PROSITE" id="PS50238"/>
    </source>
</evidence>
<feature type="compositionally biased region" description="Polar residues" evidence="1">
    <location>
        <begin position="932"/>
        <end position="944"/>
    </location>
</feature>
<feature type="region of interest" description="Disordered" evidence="1">
    <location>
        <begin position="908"/>
        <end position="948"/>
    </location>
</feature>
<evidence type="ECO:0000313" key="3">
    <source>
        <dbReference type="EMBL" id="CDW21559.1"/>
    </source>
</evidence>
<evidence type="ECO:0000256" key="1">
    <source>
        <dbReference type="SAM" id="MobiDB-lite"/>
    </source>
</evidence>
<protein>
    <recommendedName>
        <fullName evidence="2">Rho-GAP domain-containing protein</fullName>
    </recommendedName>
</protein>
<reference evidence="3" key="1">
    <citation type="submission" date="2014-05" db="EMBL/GenBank/DDBJ databases">
        <authorList>
            <person name="Chronopoulou M."/>
        </authorList>
    </citation>
    <scope>NUCLEOTIDE SEQUENCE</scope>
    <source>
        <tissue evidence="3">Whole organism</tissue>
    </source>
</reference>
<feature type="region of interest" description="Disordered" evidence="1">
    <location>
        <begin position="283"/>
        <end position="316"/>
    </location>
</feature>